<dbReference type="GO" id="GO:0003677">
    <property type="term" value="F:DNA binding"/>
    <property type="evidence" value="ECO:0007669"/>
    <property type="project" value="UniProtKB-KW"/>
</dbReference>
<dbReference type="NCBIfam" id="TIGR01439">
    <property type="entry name" value="lp_hng_hel_AbrB"/>
    <property type="match status" value="1"/>
</dbReference>
<feature type="domain" description="SpoVT-AbrB" evidence="1">
    <location>
        <begin position="8"/>
        <end position="54"/>
    </location>
</feature>
<dbReference type="SUPFAM" id="SSF89447">
    <property type="entry name" value="AbrB/MazE/MraZ-like"/>
    <property type="match status" value="1"/>
</dbReference>
<reference evidence="2" key="1">
    <citation type="submission" date="2021-03" db="EMBL/GenBank/DDBJ databases">
        <authorList>
            <person name="Jaffe A."/>
        </authorList>
    </citation>
    <scope>NUCLEOTIDE SEQUENCE</scope>
    <source>
        <strain evidence="2">RIFCSPHIGHO2_01_FULL_AR10_44_11</strain>
    </source>
</reference>
<dbReference type="PROSITE" id="PS51740">
    <property type="entry name" value="SPOVT_ABRB"/>
    <property type="match status" value="1"/>
</dbReference>
<keyword evidence="2" id="KW-0238">DNA-binding</keyword>
<name>A0A8T4L2S4_9ARCH</name>
<sequence length="85" mass="9754">MQHMRQIVETTKMSTKGQIVIPKETRELTGSRENTIFTVLPLDRKTIVLRKVDRDEIAGQFRALRARVKGKISEAEVNAIIHKAR</sequence>
<proteinExistence type="predicted"/>
<accession>A0A8T4L2S4</accession>
<dbReference type="Gene3D" id="2.10.260.10">
    <property type="match status" value="1"/>
</dbReference>
<evidence type="ECO:0000259" key="1">
    <source>
        <dbReference type="PROSITE" id="PS51740"/>
    </source>
</evidence>
<dbReference type="InterPro" id="IPR037914">
    <property type="entry name" value="SpoVT-AbrB_sf"/>
</dbReference>
<protein>
    <submittedName>
        <fullName evidence="2">AbrB/MazE/SpoVT family DNA-binding domain-containing protein</fullName>
    </submittedName>
</protein>
<organism evidence="2 3">
    <name type="scientific">Candidatus Iainarchaeum sp</name>
    <dbReference type="NCBI Taxonomy" id="3101447"/>
    <lineage>
        <taxon>Archaea</taxon>
        <taxon>Candidatus Iainarchaeota</taxon>
        <taxon>Candidatus Iainarchaeia</taxon>
        <taxon>Candidatus Iainarchaeales</taxon>
        <taxon>Candidatus Iainarchaeaceae</taxon>
        <taxon>Candidatus Iainarchaeum</taxon>
    </lineage>
</organism>
<gene>
    <name evidence="2" type="ORF">J4415_01995</name>
</gene>
<dbReference type="AlphaFoldDB" id="A0A8T4L2S4"/>
<comment type="caution">
    <text evidence="2">The sequence shown here is derived from an EMBL/GenBank/DDBJ whole genome shotgun (WGS) entry which is preliminary data.</text>
</comment>
<dbReference type="InterPro" id="IPR007159">
    <property type="entry name" value="SpoVT-AbrB_dom"/>
</dbReference>
<evidence type="ECO:0000313" key="3">
    <source>
        <dbReference type="Proteomes" id="UP000677687"/>
    </source>
</evidence>
<reference evidence="2" key="2">
    <citation type="submission" date="2021-05" db="EMBL/GenBank/DDBJ databases">
        <title>Protein family content uncovers lineage relationships and bacterial pathway maintenance mechanisms in DPANN archaea.</title>
        <authorList>
            <person name="Castelle C.J."/>
            <person name="Meheust R."/>
            <person name="Jaffe A.L."/>
            <person name="Seitz K."/>
            <person name="Gong X."/>
            <person name="Baker B.J."/>
            <person name="Banfield J.F."/>
        </authorList>
    </citation>
    <scope>NUCLEOTIDE SEQUENCE</scope>
    <source>
        <strain evidence="2">RIFCSPHIGHO2_01_FULL_AR10_44_11</strain>
    </source>
</reference>
<dbReference type="SMART" id="SM00966">
    <property type="entry name" value="SpoVT_AbrB"/>
    <property type="match status" value="1"/>
</dbReference>
<dbReference type="Proteomes" id="UP000677687">
    <property type="component" value="Unassembled WGS sequence"/>
</dbReference>
<dbReference type="EMBL" id="JAGVWD010000026">
    <property type="protein sequence ID" value="MBS3057376.1"/>
    <property type="molecule type" value="Genomic_DNA"/>
</dbReference>
<evidence type="ECO:0000313" key="2">
    <source>
        <dbReference type="EMBL" id="MBS3057376.1"/>
    </source>
</evidence>